<dbReference type="Proteomes" id="UP000799764">
    <property type="component" value="Unassembled WGS sequence"/>
</dbReference>
<dbReference type="EMBL" id="MU001502">
    <property type="protein sequence ID" value="KAF2443299.1"/>
    <property type="molecule type" value="Genomic_DNA"/>
</dbReference>
<proteinExistence type="predicted"/>
<keyword evidence="2" id="KW-1185">Reference proteome</keyword>
<reference evidence="1" key="1">
    <citation type="journal article" date="2020" name="Stud. Mycol.">
        <title>101 Dothideomycetes genomes: a test case for predicting lifestyles and emergence of pathogens.</title>
        <authorList>
            <person name="Haridas S."/>
            <person name="Albert R."/>
            <person name="Binder M."/>
            <person name="Bloem J."/>
            <person name="Labutti K."/>
            <person name="Salamov A."/>
            <person name="Andreopoulos B."/>
            <person name="Baker S."/>
            <person name="Barry K."/>
            <person name="Bills G."/>
            <person name="Bluhm B."/>
            <person name="Cannon C."/>
            <person name="Castanera R."/>
            <person name="Culley D."/>
            <person name="Daum C."/>
            <person name="Ezra D."/>
            <person name="Gonzalez J."/>
            <person name="Henrissat B."/>
            <person name="Kuo A."/>
            <person name="Liang C."/>
            <person name="Lipzen A."/>
            <person name="Lutzoni F."/>
            <person name="Magnuson J."/>
            <person name="Mondo S."/>
            <person name="Nolan M."/>
            <person name="Ohm R."/>
            <person name="Pangilinan J."/>
            <person name="Park H.-J."/>
            <person name="Ramirez L."/>
            <person name="Alfaro M."/>
            <person name="Sun H."/>
            <person name="Tritt A."/>
            <person name="Yoshinaga Y."/>
            <person name="Zwiers L.-H."/>
            <person name="Turgeon B."/>
            <person name="Goodwin S."/>
            <person name="Spatafora J."/>
            <person name="Crous P."/>
            <person name="Grigoriev I."/>
        </authorList>
    </citation>
    <scope>NUCLEOTIDE SEQUENCE</scope>
    <source>
        <strain evidence="1">CBS 690.94</strain>
    </source>
</reference>
<evidence type="ECO:0000313" key="2">
    <source>
        <dbReference type="Proteomes" id="UP000799764"/>
    </source>
</evidence>
<protein>
    <submittedName>
        <fullName evidence="1">Uncharacterized protein</fullName>
    </submittedName>
</protein>
<comment type="caution">
    <text evidence="1">The sequence shown here is derived from an EMBL/GenBank/DDBJ whole genome shotgun (WGS) entry which is preliminary data.</text>
</comment>
<evidence type="ECO:0000313" key="1">
    <source>
        <dbReference type="EMBL" id="KAF2443299.1"/>
    </source>
</evidence>
<name>A0A9P4U9D0_9PLEO</name>
<accession>A0A9P4U9D0</accession>
<gene>
    <name evidence="1" type="ORF">P171DRAFT_35208</name>
</gene>
<sequence length="80" mass="9409">MSAFRLRLSLILSFFVVFHPKIIHAVRFWFGRSSVSFGIQSRKMGHMSGIFTVRSNRTRPCRHGPRCQFDSPLSRDHWTE</sequence>
<organism evidence="1 2">
    <name type="scientific">Karstenula rhodostoma CBS 690.94</name>
    <dbReference type="NCBI Taxonomy" id="1392251"/>
    <lineage>
        <taxon>Eukaryota</taxon>
        <taxon>Fungi</taxon>
        <taxon>Dikarya</taxon>
        <taxon>Ascomycota</taxon>
        <taxon>Pezizomycotina</taxon>
        <taxon>Dothideomycetes</taxon>
        <taxon>Pleosporomycetidae</taxon>
        <taxon>Pleosporales</taxon>
        <taxon>Massarineae</taxon>
        <taxon>Didymosphaeriaceae</taxon>
        <taxon>Karstenula</taxon>
    </lineage>
</organism>
<dbReference type="AlphaFoldDB" id="A0A9P4U9D0"/>